<dbReference type="InterPro" id="IPR035906">
    <property type="entry name" value="MetI-like_sf"/>
</dbReference>
<feature type="transmembrane region" description="Helical" evidence="7">
    <location>
        <begin position="72"/>
        <end position="96"/>
    </location>
</feature>
<reference evidence="9 10" key="1">
    <citation type="submission" date="2024-03" db="EMBL/GenBank/DDBJ databases">
        <title>Human intestinal bacterial collection.</title>
        <authorList>
            <person name="Pauvert C."/>
            <person name="Hitch T.C.A."/>
            <person name="Clavel T."/>
        </authorList>
    </citation>
    <scope>NUCLEOTIDE SEQUENCE [LARGE SCALE GENOMIC DNA]</scope>
    <source>
        <strain evidence="9 10">CLA-JM-H11</strain>
    </source>
</reference>
<keyword evidence="2 7" id="KW-0813">Transport</keyword>
<dbReference type="PROSITE" id="PS50928">
    <property type="entry name" value="ABC_TM1"/>
    <property type="match status" value="1"/>
</dbReference>
<feature type="transmembrane region" description="Helical" evidence="7">
    <location>
        <begin position="108"/>
        <end position="129"/>
    </location>
</feature>
<evidence type="ECO:0000313" key="9">
    <source>
        <dbReference type="EMBL" id="MEQ2519337.1"/>
    </source>
</evidence>
<comment type="subcellular location">
    <subcellularLocation>
        <location evidence="1 7">Cell membrane</location>
        <topology evidence="1 7">Multi-pass membrane protein</topology>
    </subcellularLocation>
</comment>
<evidence type="ECO:0000313" key="10">
    <source>
        <dbReference type="Proteomes" id="UP001477672"/>
    </source>
</evidence>
<sequence length="276" mass="30503">METQVLVYRGPVRWAGHALLAAVSVLSLFPLVWMVLNAFKPTDEILYFSLLPQNVTLQNFADALEMIPLPTMIVRSFASGVFQMVGQLCTGILAAYALTRWDFPGKKLFYGLFTVTWLVPFQATMLPNYVNLVQLGLRDTVAGIVLPNLASAFAILTLYQSFNAFPKTIFEAAQVDGANSLKTLLQVVLPNLKGPVASLGIILFIHCWNEYFWPLLITRSIDKATVQIGLSMFLSSEGNLWGPLLAAAVLASLPILLLYMVLQKQIIDSFMKSGIK</sequence>
<organism evidence="9 10">
    <name type="scientific">Ruthenibacterium intestinale</name>
    <dbReference type="NCBI Taxonomy" id="3133163"/>
    <lineage>
        <taxon>Bacteria</taxon>
        <taxon>Bacillati</taxon>
        <taxon>Bacillota</taxon>
        <taxon>Clostridia</taxon>
        <taxon>Eubacteriales</taxon>
        <taxon>Oscillospiraceae</taxon>
        <taxon>Ruthenibacterium</taxon>
    </lineage>
</organism>
<keyword evidence="4 7" id="KW-0812">Transmembrane</keyword>
<evidence type="ECO:0000256" key="2">
    <source>
        <dbReference type="ARBA" id="ARBA00022448"/>
    </source>
</evidence>
<dbReference type="PANTHER" id="PTHR43744">
    <property type="entry name" value="ABC TRANSPORTER PERMEASE PROTEIN MG189-RELATED-RELATED"/>
    <property type="match status" value="1"/>
</dbReference>
<evidence type="ECO:0000256" key="6">
    <source>
        <dbReference type="ARBA" id="ARBA00023136"/>
    </source>
</evidence>
<evidence type="ECO:0000256" key="1">
    <source>
        <dbReference type="ARBA" id="ARBA00004651"/>
    </source>
</evidence>
<feature type="domain" description="ABC transmembrane type-1" evidence="8">
    <location>
        <begin position="73"/>
        <end position="262"/>
    </location>
</feature>
<gene>
    <name evidence="9" type="ORF">WMO24_02630</name>
</gene>
<comment type="similarity">
    <text evidence="7">Belongs to the binding-protein-dependent transport system permease family.</text>
</comment>
<keyword evidence="10" id="KW-1185">Reference proteome</keyword>
<dbReference type="SUPFAM" id="SSF161098">
    <property type="entry name" value="MetI-like"/>
    <property type="match status" value="1"/>
</dbReference>
<comment type="caution">
    <text evidence="9">The sequence shown here is derived from an EMBL/GenBank/DDBJ whole genome shotgun (WGS) entry which is preliminary data.</text>
</comment>
<evidence type="ECO:0000256" key="4">
    <source>
        <dbReference type="ARBA" id="ARBA00022692"/>
    </source>
</evidence>
<feature type="transmembrane region" description="Helical" evidence="7">
    <location>
        <begin position="12"/>
        <end position="36"/>
    </location>
</feature>
<accession>A0ABV1GBY0</accession>
<keyword evidence="6 7" id="KW-0472">Membrane</keyword>
<feature type="transmembrane region" description="Helical" evidence="7">
    <location>
        <begin position="183"/>
        <end position="205"/>
    </location>
</feature>
<dbReference type="InterPro" id="IPR000515">
    <property type="entry name" value="MetI-like"/>
</dbReference>
<dbReference type="Proteomes" id="UP001477672">
    <property type="component" value="Unassembled WGS sequence"/>
</dbReference>
<feature type="transmembrane region" description="Helical" evidence="7">
    <location>
        <begin position="141"/>
        <end position="162"/>
    </location>
</feature>
<proteinExistence type="inferred from homology"/>
<feature type="transmembrane region" description="Helical" evidence="7">
    <location>
        <begin position="240"/>
        <end position="262"/>
    </location>
</feature>
<keyword evidence="3" id="KW-1003">Cell membrane</keyword>
<dbReference type="RefSeq" id="WP_349214732.1">
    <property type="nucleotide sequence ID" value="NZ_JBBMFA010000050.1"/>
</dbReference>
<dbReference type="Gene3D" id="1.10.3720.10">
    <property type="entry name" value="MetI-like"/>
    <property type="match status" value="1"/>
</dbReference>
<dbReference type="PANTHER" id="PTHR43744:SF8">
    <property type="entry name" value="SN-GLYCEROL-3-PHOSPHATE TRANSPORT SYSTEM PERMEASE PROTEIN UGPE"/>
    <property type="match status" value="1"/>
</dbReference>
<dbReference type="Pfam" id="PF00528">
    <property type="entry name" value="BPD_transp_1"/>
    <property type="match status" value="1"/>
</dbReference>
<name>A0ABV1GBY0_9FIRM</name>
<dbReference type="EMBL" id="JBBMFA010000050">
    <property type="protein sequence ID" value="MEQ2519337.1"/>
    <property type="molecule type" value="Genomic_DNA"/>
</dbReference>
<evidence type="ECO:0000256" key="7">
    <source>
        <dbReference type="RuleBase" id="RU363032"/>
    </source>
</evidence>
<protein>
    <submittedName>
        <fullName evidence="9">Carbohydrate ABC transporter permease</fullName>
    </submittedName>
</protein>
<evidence type="ECO:0000256" key="5">
    <source>
        <dbReference type="ARBA" id="ARBA00022989"/>
    </source>
</evidence>
<keyword evidence="5 7" id="KW-1133">Transmembrane helix</keyword>
<evidence type="ECO:0000259" key="8">
    <source>
        <dbReference type="PROSITE" id="PS50928"/>
    </source>
</evidence>
<dbReference type="CDD" id="cd06261">
    <property type="entry name" value="TM_PBP2"/>
    <property type="match status" value="1"/>
</dbReference>
<evidence type="ECO:0000256" key="3">
    <source>
        <dbReference type="ARBA" id="ARBA00022475"/>
    </source>
</evidence>